<proteinExistence type="predicted"/>
<evidence type="ECO:0000313" key="3">
    <source>
        <dbReference type="EMBL" id="SLM90159.1"/>
    </source>
</evidence>
<dbReference type="SMART" id="SM00382">
    <property type="entry name" value="AAA"/>
    <property type="match status" value="1"/>
</dbReference>
<dbReference type="InterPro" id="IPR025745">
    <property type="entry name" value="Mrr-like_N_dom"/>
</dbReference>
<evidence type="ECO:0000313" key="4">
    <source>
        <dbReference type="Proteomes" id="UP000196581"/>
    </source>
</evidence>
<dbReference type="Proteomes" id="UP000196581">
    <property type="component" value="Unassembled WGS sequence"/>
</dbReference>
<reference evidence="4" key="1">
    <citation type="submission" date="2017-02" db="EMBL/GenBank/DDBJ databases">
        <authorList>
            <person name="Dridi B."/>
        </authorList>
    </citation>
    <scope>NUCLEOTIDE SEQUENCE [LARGE SCALE GENOMIC DNA]</scope>
    <source>
        <strain evidence="4">B Co 03.10</strain>
    </source>
</reference>
<feature type="domain" description="AAA+ ATPase" evidence="2">
    <location>
        <begin position="364"/>
        <end position="528"/>
    </location>
</feature>
<evidence type="ECO:0000256" key="1">
    <source>
        <dbReference type="SAM" id="MobiDB-lite"/>
    </source>
</evidence>
<name>A0A1X6WWZ9_9MICO</name>
<dbReference type="Pfam" id="PF07728">
    <property type="entry name" value="AAA_5"/>
    <property type="match status" value="1"/>
</dbReference>
<dbReference type="GO" id="GO:0016887">
    <property type="term" value="F:ATP hydrolysis activity"/>
    <property type="evidence" value="ECO:0007669"/>
    <property type="project" value="InterPro"/>
</dbReference>
<feature type="region of interest" description="Disordered" evidence="1">
    <location>
        <begin position="303"/>
        <end position="332"/>
    </location>
</feature>
<dbReference type="InterPro" id="IPR027417">
    <property type="entry name" value="P-loop_NTPase"/>
</dbReference>
<dbReference type="Pfam" id="PF14338">
    <property type="entry name" value="Mrr_N"/>
    <property type="match status" value="1"/>
</dbReference>
<gene>
    <name evidence="3" type="ORF">FM105_01860</name>
</gene>
<organism evidence="3 4">
    <name type="scientific">Brevibacterium yomogidense</name>
    <dbReference type="NCBI Taxonomy" id="946573"/>
    <lineage>
        <taxon>Bacteria</taxon>
        <taxon>Bacillati</taxon>
        <taxon>Actinomycetota</taxon>
        <taxon>Actinomycetes</taxon>
        <taxon>Micrococcales</taxon>
        <taxon>Brevibacteriaceae</taxon>
        <taxon>Brevibacterium</taxon>
    </lineage>
</organism>
<dbReference type="InterPro" id="IPR011704">
    <property type="entry name" value="ATPase_dyneun-rel_AAA"/>
</dbReference>
<dbReference type="EMBL" id="FWFF01000001">
    <property type="protein sequence ID" value="SLM90159.1"/>
    <property type="molecule type" value="Genomic_DNA"/>
</dbReference>
<dbReference type="Gene3D" id="3.40.50.300">
    <property type="entry name" value="P-loop containing nucleotide triphosphate hydrolases"/>
    <property type="match status" value="1"/>
</dbReference>
<dbReference type="PANTHER" id="PTHR37291:SF1">
    <property type="entry name" value="TYPE IV METHYL-DIRECTED RESTRICTION ENZYME ECOKMCRB SUBUNIT"/>
    <property type="match status" value="1"/>
</dbReference>
<dbReference type="SUPFAM" id="SSF52540">
    <property type="entry name" value="P-loop containing nucleoside triphosphate hydrolases"/>
    <property type="match status" value="1"/>
</dbReference>
<dbReference type="InterPro" id="IPR052934">
    <property type="entry name" value="Methyl-DNA_Rec/Restrict_Enz"/>
</dbReference>
<dbReference type="AlphaFoldDB" id="A0A1X6WWZ9"/>
<accession>A0A1X6WWZ9</accession>
<dbReference type="InterPro" id="IPR003593">
    <property type="entry name" value="AAA+_ATPase"/>
</dbReference>
<keyword evidence="4" id="KW-1185">Reference proteome</keyword>
<sequence>MSSDFFEGYEPRYEDYLLPTLRVLSDGHQWASRDLREAVFDAMGLTAKQRVYTHEKSGQRRVDVRANLAVHHLRRATAVEGGYGVAQITEVGRRLLAEHMNALSVADLTEIPAYREYVPNRESSGETVTEEDEVDGALLYAERGFWFVGATFDDPEAEAIRDHSADFIARGTWELHPDSTEKLKNQVREMRAGDRIAIKAVYVRRRQAGVPFRTNGHPVSVMAIKATGTITGNPGTGIAVDVSWDQDLTAEPREWFLYTYQGTIWRLVPDSERAENLVEFAFGGAEQDIDSLRNMPYWTDRFGDGATSTDDDGGAEGEECGGGAERDGHAESAAQPVYTVESIIEDGCFLGEEVLAQQLQTLRQKKNLILQGPPGTGKTWLAKRLARALIGRNDQTLITAVQFHPTVSYEDFVRGWRPSGDGRLSLVDGTLLQIAERAAATPDQEHVLVIEEINRGNLAQIFGEMLTLLEADKRSADHGMHLAYRREGEDPFHLPANLFLIGTMNLADRSLAMVDFALRRRFGFADLSPEYNLSWSTWVTERVSDANRADVERLGAAVQVLNQAIAQAPGLGEQYRIGHSFFTPAKNDRNIPFALWARTVVVQEIEPLLSEYWFDQPERVKTLVGGLVAAIEAAE</sequence>
<feature type="compositionally biased region" description="Acidic residues" evidence="1">
    <location>
        <begin position="309"/>
        <end position="319"/>
    </location>
</feature>
<evidence type="ECO:0000259" key="2">
    <source>
        <dbReference type="SMART" id="SM00382"/>
    </source>
</evidence>
<protein>
    <submittedName>
        <fullName evidence="3">ATPase associated with various cellular activities, AAA_5</fullName>
    </submittedName>
</protein>
<dbReference type="CDD" id="cd00009">
    <property type="entry name" value="AAA"/>
    <property type="match status" value="1"/>
</dbReference>
<dbReference type="PANTHER" id="PTHR37291">
    <property type="entry name" value="5-METHYLCYTOSINE-SPECIFIC RESTRICTION ENZYME B"/>
    <property type="match status" value="1"/>
</dbReference>
<dbReference type="GO" id="GO:0005524">
    <property type="term" value="F:ATP binding"/>
    <property type="evidence" value="ECO:0007669"/>
    <property type="project" value="InterPro"/>
</dbReference>